<keyword evidence="17" id="KW-1185">Reference proteome</keyword>
<keyword evidence="5 14" id="KW-0347">Helicase</keyword>
<comment type="caution">
    <text evidence="16">The sequence shown here is derived from an EMBL/GenBank/DDBJ whole genome shotgun (WGS) entry which is preliminary data.</text>
</comment>
<dbReference type="PROSITE" id="PS51198">
    <property type="entry name" value="UVRD_HELICASE_ATP_BIND"/>
    <property type="match status" value="1"/>
</dbReference>
<evidence type="ECO:0000256" key="11">
    <source>
        <dbReference type="ARBA" id="ARBA00034617"/>
    </source>
</evidence>
<keyword evidence="8" id="KW-0238">DNA-binding</keyword>
<dbReference type="InterPro" id="IPR000212">
    <property type="entry name" value="DNA_helicase_UvrD/REP"/>
</dbReference>
<dbReference type="GO" id="GO:0005524">
    <property type="term" value="F:ATP binding"/>
    <property type="evidence" value="ECO:0007669"/>
    <property type="project" value="UniProtKB-UniRule"/>
</dbReference>
<dbReference type="InterPro" id="IPR014017">
    <property type="entry name" value="DNA_helicase_UvrD-like_C"/>
</dbReference>
<dbReference type="AlphaFoldDB" id="A0A504JMW5"/>
<reference evidence="16 17" key="1">
    <citation type="submission" date="2019-06" db="EMBL/GenBank/DDBJ databases">
        <authorList>
            <person name="Meng X."/>
        </authorList>
    </citation>
    <scope>NUCLEOTIDE SEQUENCE [LARGE SCALE GENOMIC DNA]</scope>
    <source>
        <strain evidence="16 17">M625</strain>
    </source>
</reference>
<dbReference type="Gene3D" id="3.90.320.10">
    <property type="match status" value="1"/>
</dbReference>
<comment type="catalytic activity">
    <reaction evidence="13">
        <text>ATP + H2O = ADP + phosphate + H(+)</text>
        <dbReference type="Rhea" id="RHEA:13065"/>
        <dbReference type="ChEBI" id="CHEBI:15377"/>
        <dbReference type="ChEBI" id="CHEBI:15378"/>
        <dbReference type="ChEBI" id="CHEBI:30616"/>
        <dbReference type="ChEBI" id="CHEBI:43474"/>
        <dbReference type="ChEBI" id="CHEBI:456216"/>
        <dbReference type="EC" id="5.6.2.4"/>
    </reaction>
</comment>
<proteinExistence type="predicted"/>
<dbReference type="Gene3D" id="3.40.50.300">
    <property type="entry name" value="P-loop containing nucleotide triphosphate hydrolases"/>
    <property type="match status" value="3"/>
</dbReference>
<keyword evidence="10" id="KW-0413">Isomerase</keyword>
<dbReference type="PANTHER" id="PTHR11070:SF67">
    <property type="entry name" value="DNA 3'-5' HELICASE"/>
    <property type="match status" value="1"/>
</dbReference>
<evidence type="ECO:0000313" key="17">
    <source>
        <dbReference type="Proteomes" id="UP000315540"/>
    </source>
</evidence>
<feature type="domain" description="UvrD-like helicase ATP-binding" evidence="15">
    <location>
        <begin position="1"/>
        <end position="472"/>
    </location>
</feature>
<dbReference type="RefSeq" id="WP_140592399.1">
    <property type="nucleotide sequence ID" value="NZ_VFWZ01000002.1"/>
</dbReference>
<dbReference type="SUPFAM" id="SSF52540">
    <property type="entry name" value="P-loop containing nucleoside triphosphate hydrolases"/>
    <property type="match status" value="1"/>
</dbReference>
<dbReference type="GO" id="GO:0003677">
    <property type="term" value="F:DNA binding"/>
    <property type="evidence" value="ECO:0007669"/>
    <property type="project" value="UniProtKB-KW"/>
</dbReference>
<evidence type="ECO:0000256" key="12">
    <source>
        <dbReference type="ARBA" id="ARBA00034808"/>
    </source>
</evidence>
<accession>A0A504JMW5</accession>
<evidence type="ECO:0000256" key="14">
    <source>
        <dbReference type="PROSITE-ProRule" id="PRU00560"/>
    </source>
</evidence>
<protein>
    <recommendedName>
        <fullName evidence="12">DNA 3'-5' helicase</fullName>
        <ecNumber evidence="12">5.6.2.4</ecNumber>
    </recommendedName>
</protein>
<dbReference type="GO" id="GO:0016887">
    <property type="term" value="F:ATP hydrolysis activity"/>
    <property type="evidence" value="ECO:0007669"/>
    <property type="project" value="RHEA"/>
</dbReference>
<dbReference type="Pfam" id="PF00580">
    <property type="entry name" value="UvrD-helicase"/>
    <property type="match status" value="2"/>
</dbReference>
<dbReference type="Pfam" id="PF13361">
    <property type="entry name" value="UvrD_C"/>
    <property type="match status" value="2"/>
</dbReference>
<keyword evidence="9" id="KW-0234">DNA repair</keyword>
<evidence type="ECO:0000256" key="8">
    <source>
        <dbReference type="ARBA" id="ARBA00023125"/>
    </source>
</evidence>
<dbReference type="GO" id="GO:0043138">
    <property type="term" value="F:3'-5' DNA helicase activity"/>
    <property type="evidence" value="ECO:0007669"/>
    <property type="project" value="UniProtKB-EC"/>
</dbReference>
<dbReference type="EC" id="5.6.2.4" evidence="12"/>
<keyword evidence="7 14" id="KW-0067">ATP-binding</keyword>
<gene>
    <name evidence="16" type="ORF">FHK87_09290</name>
</gene>
<sequence>MNSTIAFTIYNAAAGAGKTYTLVKAYLITLLKGEFKDSYKNILAITFTNKAVAEMKTRVIESLVGLSQPNTLSSYQELLDDLINETKIPEQKLKHKADQILKSILHNYAAFDIVTIDTFTHRVIRTFAYDLGIPMNFEIEMDSESLVEEAVDSVIAKIGIDKELTSLIIDFAISKLEEDKSWDISIELNKVAKLLFSENDKKHLDKLSDKKIIDFENLKKSLIQKKDQNKKTIITTSENTLTRIKNQGIDFSDFTRGSIPKHFQKLAQGETKIDFTKTKWMQDITTTDFYNKSLDQTKKQSIDMIRNEIEYAFNETKKEIIQLDFYQNIIKNLTPLSILNTINQELAAIKKERRVLLISEFNTIISSAIKNQPAPFIYERLGERYRDYFIDEFQDTSELQWNNIIPLVDNAVSSETLSGKRGQITIVGDAKQAIYRWRGGKAEQFINLFSGHNPFSIEEKQTLNLPKNYRSHEEVIKFNNDFFTFLSNDFSNLQHQELYKIGNQQETNSKTGGYVNISFIEAKNTTQENEMYPEKVYHSILDLSNKGYKLNEICIIVRKQKEGAFIADYLTEKGISIISSETLLIKNAPEVAFIIDILTWNIYPENLLSKINILHFLVDRFNIKDKHSFLEEMTSSKKESFSIALKSYGITFNFNLLTLKPVYDAVEYIISSFGLADHAKAYIQFFLDVVFSFTQKHTESTTGFLSYWNTKKEKLSIVAPKTEHAIQIMTIHKAKGLEFPCVIYPYADINIYEEIEPKTWITINKDHNHNFEEAFINYNKKISDYNTHGNEIVLQRQSQLELDNINLLYVVLTRAKEQLYIISNVKLNARKEKNPNRFSGKLIAYLEYLGKWNSEITTYEFGSSKKCSTSQNNEKESSKVIQLSTRKNYLNQYKVYISTNSGKLWDTTQQNAIEKGNLIHELMASIKTKDDINFVVNEAFHIGKITSTEKETLLKDISNVINHPELYKYFAIDNKIYNEREIMANGVVFRPDRIIVDKENTTTIIDYKTGDYKDSHARQIREYGIFLEQMGHNLKHSILIYFNDHITLKHI</sequence>
<evidence type="ECO:0000256" key="3">
    <source>
        <dbReference type="ARBA" id="ARBA00022763"/>
    </source>
</evidence>
<evidence type="ECO:0000256" key="13">
    <source>
        <dbReference type="ARBA" id="ARBA00048988"/>
    </source>
</evidence>
<evidence type="ECO:0000256" key="10">
    <source>
        <dbReference type="ARBA" id="ARBA00023235"/>
    </source>
</evidence>
<keyword evidence="1" id="KW-0540">Nuclease</keyword>
<evidence type="ECO:0000256" key="5">
    <source>
        <dbReference type="ARBA" id="ARBA00022806"/>
    </source>
</evidence>
<evidence type="ECO:0000256" key="7">
    <source>
        <dbReference type="ARBA" id="ARBA00022840"/>
    </source>
</evidence>
<evidence type="ECO:0000256" key="6">
    <source>
        <dbReference type="ARBA" id="ARBA00022839"/>
    </source>
</evidence>
<keyword evidence="3" id="KW-0227">DNA damage</keyword>
<dbReference type="Proteomes" id="UP000315540">
    <property type="component" value="Unassembled WGS sequence"/>
</dbReference>
<dbReference type="PANTHER" id="PTHR11070">
    <property type="entry name" value="UVRD / RECB / PCRA DNA HELICASE FAMILY MEMBER"/>
    <property type="match status" value="1"/>
</dbReference>
<dbReference type="Gene3D" id="1.10.3170.10">
    <property type="entry name" value="Recbcd, chain B, domain 2"/>
    <property type="match status" value="1"/>
</dbReference>
<evidence type="ECO:0000259" key="15">
    <source>
        <dbReference type="PROSITE" id="PS51198"/>
    </source>
</evidence>
<dbReference type="GO" id="GO:0004527">
    <property type="term" value="F:exonuclease activity"/>
    <property type="evidence" value="ECO:0007669"/>
    <property type="project" value="UniProtKB-KW"/>
</dbReference>
<dbReference type="OrthoDB" id="9810135at2"/>
<evidence type="ECO:0000256" key="1">
    <source>
        <dbReference type="ARBA" id="ARBA00022722"/>
    </source>
</evidence>
<keyword evidence="4 14" id="KW-0378">Hydrolase</keyword>
<dbReference type="EMBL" id="VFWZ01000002">
    <property type="protein sequence ID" value="TPN87760.1"/>
    <property type="molecule type" value="Genomic_DNA"/>
</dbReference>
<comment type="catalytic activity">
    <reaction evidence="11">
        <text>Couples ATP hydrolysis with the unwinding of duplex DNA by translocating in the 3'-5' direction.</text>
        <dbReference type="EC" id="5.6.2.4"/>
    </reaction>
</comment>
<evidence type="ECO:0000313" key="16">
    <source>
        <dbReference type="EMBL" id="TPN87760.1"/>
    </source>
</evidence>
<dbReference type="GO" id="GO:0005829">
    <property type="term" value="C:cytosol"/>
    <property type="evidence" value="ECO:0007669"/>
    <property type="project" value="TreeGrafter"/>
</dbReference>
<dbReference type="InterPro" id="IPR011604">
    <property type="entry name" value="PDDEXK-like_dom_sf"/>
</dbReference>
<name>A0A504JMW5_9FLAO</name>
<organism evidence="16 17">
    <name type="scientific">Aquimarina algicola</name>
    <dbReference type="NCBI Taxonomy" id="2589995"/>
    <lineage>
        <taxon>Bacteria</taxon>
        <taxon>Pseudomonadati</taxon>
        <taxon>Bacteroidota</taxon>
        <taxon>Flavobacteriia</taxon>
        <taxon>Flavobacteriales</taxon>
        <taxon>Flavobacteriaceae</taxon>
        <taxon>Aquimarina</taxon>
    </lineage>
</organism>
<dbReference type="InterPro" id="IPR014016">
    <property type="entry name" value="UvrD-like_ATP-bd"/>
</dbReference>
<evidence type="ECO:0000256" key="4">
    <source>
        <dbReference type="ARBA" id="ARBA00022801"/>
    </source>
</evidence>
<evidence type="ECO:0000256" key="9">
    <source>
        <dbReference type="ARBA" id="ARBA00023204"/>
    </source>
</evidence>
<dbReference type="GO" id="GO:0000725">
    <property type="term" value="P:recombinational repair"/>
    <property type="evidence" value="ECO:0007669"/>
    <property type="project" value="TreeGrafter"/>
</dbReference>
<feature type="binding site" evidence="14">
    <location>
        <begin position="12"/>
        <end position="19"/>
    </location>
    <ligand>
        <name>ATP</name>
        <dbReference type="ChEBI" id="CHEBI:30616"/>
    </ligand>
</feature>
<evidence type="ECO:0000256" key="2">
    <source>
        <dbReference type="ARBA" id="ARBA00022741"/>
    </source>
</evidence>
<keyword evidence="2 14" id="KW-0547">Nucleotide-binding</keyword>
<keyword evidence="6" id="KW-0269">Exonuclease</keyword>
<dbReference type="InterPro" id="IPR027417">
    <property type="entry name" value="P-loop_NTPase"/>
</dbReference>